<dbReference type="Pfam" id="PF01522">
    <property type="entry name" value="Polysacc_deac_1"/>
    <property type="match status" value="1"/>
</dbReference>
<dbReference type="Gene3D" id="3.20.20.370">
    <property type="entry name" value="Glycoside hydrolase/deacetylase"/>
    <property type="match status" value="1"/>
</dbReference>
<dbReference type="EMBL" id="JADEVV010000013">
    <property type="protein sequence ID" value="MBE9253487.1"/>
    <property type="molecule type" value="Genomic_DNA"/>
</dbReference>
<dbReference type="InterPro" id="IPR050248">
    <property type="entry name" value="Polysacc_deacetylase_ArnD"/>
</dbReference>
<dbReference type="SUPFAM" id="SSF88713">
    <property type="entry name" value="Glycoside hydrolase/deacetylase"/>
    <property type="match status" value="1"/>
</dbReference>
<keyword evidence="3" id="KW-1185">Reference proteome</keyword>
<gene>
    <name evidence="2" type="ORF">IQ217_06370</name>
</gene>
<dbReference type="CDD" id="cd10958">
    <property type="entry name" value="CE4_NodB_like_2"/>
    <property type="match status" value="1"/>
</dbReference>
<evidence type="ECO:0000259" key="1">
    <source>
        <dbReference type="PROSITE" id="PS51677"/>
    </source>
</evidence>
<reference evidence="2 3" key="1">
    <citation type="submission" date="2020-10" db="EMBL/GenBank/DDBJ databases">
        <authorList>
            <person name="Castelo-Branco R."/>
            <person name="Eusebio N."/>
            <person name="Adriana R."/>
            <person name="Vieira A."/>
            <person name="Brugerolle De Fraissinette N."/>
            <person name="Rezende De Castro R."/>
            <person name="Schneider M.P."/>
            <person name="Vasconcelos V."/>
            <person name="Leao P.N."/>
        </authorList>
    </citation>
    <scope>NUCLEOTIDE SEQUENCE [LARGE SCALE GENOMIC DNA]</scope>
    <source>
        <strain evidence="2 3">LEGE 00031</strain>
    </source>
</reference>
<name>A0ABR9VQA0_9SYNC</name>
<dbReference type="PANTHER" id="PTHR10587">
    <property type="entry name" value="GLYCOSYL TRANSFERASE-RELATED"/>
    <property type="match status" value="1"/>
</dbReference>
<accession>A0ABR9VQA0</accession>
<evidence type="ECO:0000313" key="3">
    <source>
        <dbReference type="Proteomes" id="UP000658720"/>
    </source>
</evidence>
<dbReference type="RefSeq" id="WP_194019308.1">
    <property type="nucleotide sequence ID" value="NZ_JADEVV010000013.1"/>
</dbReference>
<dbReference type="InterPro" id="IPR002509">
    <property type="entry name" value="NODB_dom"/>
</dbReference>
<feature type="domain" description="NodB homology" evidence="1">
    <location>
        <begin position="44"/>
        <end position="222"/>
    </location>
</feature>
<proteinExistence type="predicted"/>
<dbReference type="InterPro" id="IPR011330">
    <property type="entry name" value="Glyco_hydro/deAcase_b/a-brl"/>
</dbReference>
<evidence type="ECO:0000313" key="2">
    <source>
        <dbReference type="EMBL" id="MBE9253487.1"/>
    </source>
</evidence>
<dbReference type="PROSITE" id="PS51677">
    <property type="entry name" value="NODB"/>
    <property type="match status" value="1"/>
</dbReference>
<protein>
    <submittedName>
        <fullName evidence="2">Polysaccharide deacetylase family protein</fullName>
    </submittedName>
</protein>
<organism evidence="2 3">
    <name type="scientific">Synechocystis salina LEGE 00031</name>
    <dbReference type="NCBI Taxonomy" id="1828736"/>
    <lineage>
        <taxon>Bacteria</taxon>
        <taxon>Bacillati</taxon>
        <taxon>Cyanobacteriota</taxon>
        <taxon>Cyanophyceae</taxon>
        <taxon>Synechococcales</taxon>
        <taxon>Merismopediaceae</taxon>
        <taxon>Synechocystis</taxon>
    </lineage>
</organism>
<dbReference type="PANTHER" id="PTHR10587:SF137">
    <property type="entry name" value="4-DEOXY-4-FORMAMIDO-L-ARABINOSE-PHOSPHOUNDECAPRENOL DEFORMYLASE ARND-RELATED"/>
    <property type="match status" value="1"/>
</dbReference>
<sequence length="239" mass="27339">MLYWLLLIIFAGFISILFFQPHWILAIIELLIPGVVYFAKIHDNLIALTIDDSPHSDTTQILLNILRENQVKATFFIISNQVFANEAIIQTMVTDGHELGNHMTEDKPSIKLSPEEFATDLLEAHSVISRFDKIHWFRPASGWYNSEMLKTAKKNGYRTALGSVFPYDTLIESSWFAVNYILFNIRPGSIIVLHDGNSRGQRTVKTLIKILPILKNRGYKFVTLSELFTKDNSISGQFF</sequence>
<dbReference type="Proteomes" id="UP000658720">
    <property type="component" value="Unassembled WGS sequence"/>
</dbReference>
<comment type="caution">
    <text evidence="2">The sequence shown here is derived from an EMBL/GenBank/DDBJ whole genome shotgun (WGS) entry which is preliminary data.</text>
</comment>